<organism evidence="1">
    <name type="scientific">Ophidiomyces ophidiicola</name>
    <dbReference type="NCBI Taxonomy" id="1387563"/>
    <lineage>
        <taxon>Eukaryota</taxon>
        <taxon>Fungi</taxon>
        <taxon>Dikarya</taxon>
        <taxon>Ascomycota</taxon>
        <taxon>Pezizomycotina</taxon>
        <taxon>Eurotiomycetes</taxon>
        <taxon>Eurotiomycetidae</taxon>
        <taxon>Onygenales</taxon>
        <taxon>Onygenaceae</taxon>
        <taxon>Ophidiomyces</taxon>
    </lineage>
</organism>
<reference evidence="1" key="1">
    <citation type="journal article" date="2022" name="bioRxiv">
        <title>Population genetic analysis of Ophidiomyces ophidiicola, the causative agent of snake fungal disease, indicates recent introductions to the USA.</title>
        <authorList>
            <person name="Ladner J.T."/>
            <person name="Palmer J.M."/>
            <person name="Ettinger C.L."/>
            <person name="Stajich J.E."/>
            <person name="Farrell T.M."/>
            <person name="Glorioso B.M."/>
            <person name="Lawson B."/>
            <person name="Price S.J."/>
            <person name="Stengle A.G."/>
            <person name="Grear D.A."/>
            <person name="Lorch J.M."/>
        </authorList>
    </citation>
    <scope>NUCLEOTIDE SEQUENCE</scope>
    <source>
        <strain evidence="1">NWHC 24266-5</strain>
    </source>
</reference>
<protein>
    <submittedName>
        <fullName evidence="1">Uncharacterized protein</fullName>
    </submittedName>
</protein>
<proteinExistence type="predicted"/>
<comment type="caution">
    <text evidence="1">The sequence shown here is derived from an EMBL/GenBank/DDBJ whole genome shotgun (WGS) entry which is preliminary data.</text>
</comment>
<evidence type="ECO:0000313" key="1">
    <source>
        <dbReference type="EMBL" id="KAI2384196.1"/>
    </source>
</evidence>
<sequence length="534" mass="57571">MSSSRSRRRGPALQRSIFTGMALCAVVSADCAPRPIAISLGNVTISNQKVIRGLDISIGSPQQSLAFLPQWSLNHTFVYGTNGFCNGYSSVACETYRGGRYDQFASQTAGRVSPGLTPNDAPPYPELSWVSEKVTLGKTVALEQFPVGVALSGWGNQGYHHQAAMGLGANSTMLRSLKSAGRIASRSWGMFWGRTGATKGSQLDGSVVLGGYDRAKVSGQNYTYNLDNSNAECPTSMLVTVSAMTLNFANGSAVSMFDGTESLPFSACIVPDAPVLMTMPYEPTFRRFQNLTRAPYLGRSHGIYYYGMIYDNPESQIYTGDITITLNSEVAIRIPSDQLVVPDLTIDNMTGALMANASRMEVLLDPLIENGKKGTLPRIGRQFLSSAYVMVNQDAGQFTLWSASPTARQDLVAIDSSNHVNSDFCREPSAPDSTAKTGAGSGSRRKISSGVIVGITIGVTVAVSCLGWLIFFCFMQRRNQARTKADTPRVELEENARGYAPRPSISQAPRELDGRRSVPGAVQPVELPARTARD</sequence>
<name>A0ACB8USV8_9EURO</name>
<dbReference type="EMBL" id="JALBCA010000077">
    <property type="protein sequence ID" value="KAI2384196.1"/>
    <property type="molecule type" value="Genomic_DNA"/>
</dbReference>
<accession>A0ACB8USV8</accession>
<gene>
    <name evidence="1" type="ORF">LOY88_004799</name>
</gene>